<dbReference type="Pfam" id="PF09682">
    <property type="entry name" value="Phage_holin_6_1"/>
    <property type="match status" value="1"/>
</dbReference>
<sequence>MDLQLNTVVHDALLLLLQIAVFVAIGLLQKWKAQAVEYYTKHSTTQQREWLRMVGNEAFHYAERVFATFDGPGKLNEAVKYVLDRADFHGIHVTYPEVRAVIEKAWSEFQVQQQPGGTEQVA</sequence>
<dbReference type="OrthoDB" id="2381872at2"/>
<organism evidence="2 3">
    <name type="scientific">Tumebacillus flagellatus</name>
    <dbReference type="NCBI Taxonomy" id="1157490"/>
    <lineage>
        <taxon>Bacteria</taxon>
        <taxon>Bacillati</taxon>
        <taxon>Bacillota</taxon>
        <taxon>Bacilli</taxon>
        <taxon>Bacillales</taxon>
        <taxon>Alicyclobacillaceae</taxon>
        <taxon>Tumebacillus</taxon>
    </lineage>
</organism>
<proteinExistence type="predicted"/>
<dbReference type="Proteomes" id="UP000027931">
    <property type="component" value="Unassembled WGS sequence"/>
</dbReference>
<comment type="caution">
    <text evidence="2">The sequence shown here is derived from an EMBL/GenBank/DDBJ whole genome shotgun (WGS) entry which is preliminary data.</text>
</comment>
<accession>A0A074LRE4</accession>
<dbReference type="InterPro" id="IPR010026">
    <property type="entry name" value="Phage_holin_LL-H"/>
</dbReference>
<keyword evidence="1" id="KW-0472">Membrane</keyword>
<evidence type="ECO:0008006" key="4">
    <source>
        <dbReference type="Google" id="ProtNLM"/>
    </source>
</evidence>
<keyword evidence="1" id="KW-0812">Transmembrane</keyword>
<keyword evidence="1" id="KW-1133">Transmembrane helix</keyword>
<reference evidence="2 3" key="1">
    <citation type="journal article" date="2013" name="Int. J. Syst. Evol. Microbiol.">
        <title>Tumebacillus flagellatus sp. nov., an alpha-amylase/pullulanase-producing bacterium isolated from cassava wastewater.</title>
        <authorList>
            <person name="Wang Q."/>
            <person name="Xie N."/>
            <person name="Qin Y."/>
            <person name="Shen N."/>
            <person name="Zhu J."/>
            <person name="Mi H."/>
            <person name="Huang R."/>
        </authorList>
    </citation>
    <scope>NUCLEOTIDE SEQUENCE [LARGE SCALE GENOMIC DNA]</scope>
    <source>
        <strain evidence="2 3">GST4</strain>
    </source>
</reference>
<dbReference type="EMBL" id="JMIR01000015">
    <property type="protein sequence ID" value="KEO83050.1"/>
    <property type="molecule type" value="Genomic_DNA"/>
</dbReference>
<dbReference type="eggNOG" id="ENOG5033C03">
    <property type="taxonomic scope" value="Bacteria"/>
</dbReference>
<evidence type="ECO:0000313" key="3">
    <source>
        <dbReference type="Proteomes" id="UP000027931"/>
    </source>
</evidence>
<protein>
    <recommendedName>
        <fullName evidence="4">Phage holin</fullName>
    </recommendedName>
</protein>
<dbReference type="STRING" id="1157490.EL26_12235"/>
<name>A0A074LRE4_9BACL</name>
<dbReference type="RefSeq" id="WP_038088617.1">
    <property type="nucleotide sequence ID" value="NZ_JMIR01000015.1"/>
</dbReference>
<dbReference type="AlphaFoldDB" id="A0A074LRE4"/>
<keyword evidence="3" id="KW-1185">Reference proteome</keyword>
<evidence type="ECO:0000256" key="1">
    <source>
        <dbReference type="SAM" id="Phobius"/>
    </source>
</evidence>
<feature type="transmembrane region" description="Helical" evidence="1">
    <location>
        <begin position="12"/>
        <end position="28"/>
    </location>
</feature>
<gene>
    <name evidence="2" type="ORF">EL26_12235</name>
</gene>
<evidence type="ECO:0000313" key="2">
    <source>
        <dbReference type="EMBL" id="KEO83050.1"/>
    </source>
</evidence>